<dbReference type="OrthoDB" id="384892at2"/>
<dbReference type="EMBL" id="QAMZ01000029">
    <property type="protein sequence ID" value="PWL53930.1"/>
    <property type="molecule type" value="Genomic_DNA"/>
</dbReference>
<reference evidence="3 4" key="1">
    <citation type="submission" date="2016-10" db="EMBL/GenBank/DDBJ databases">
        <authorList>
            <person name="de Groot N.N."/>
        </authorList>
    </citation>
    <scope>NUCLEOTIDE SEQUENCE [LARGE SCALE GENOMIC DNA]</scope>
    <source>
        <strain evidence="3 4">NLAE-zl-G419</strain>
    </source>
</reference>
<reference evidence="2 5" key="2">
    <citation type="submission" date="2018-03" db="EMBL/GenBank/DDBJ databases">
        <title>The uncultured portion of the human microbiome is neutrally assembled.</title>
        <authorList>
            <person name="Jeraldo P."/>
            <person name="Boardman L."/>
            <person name="White B.A."/>
            <person name="Nelson H."/>
            <person name="Goldenfeld N."/>
            <person name="Chia N."/>
        </authorList>
    </citation>
    <scope>NUCLEOTIDE SEQUENCE [LARGE SCALE GENOMIC DNA]</scope>
    <source>
        <strain evidence="2">CIM:MAG 903</strain>
    </source>
</reference>
<evidence type="ECO:0000313" key="5">
    <source>
        <dbReference type="Proteomes" id="UP000246114"/>
    </source>
</evidence>
<dbReference type="Pfam" id="PF20097">
    <property type="entry name" value="DUF6487"/>
    <property type="match status" value="1"/>
</dbReference>
<accession>A0A1I2MBS0</accession>
<dbReference type="Proteomes" id="UP000246114">
    <property type="component" value="Unassembled WGS sequence"/>
</dbReference>
<dbReference type="GeneID" id="90543379"/>
<proteinExistence type="predicted"/>
<dbReference type="Proteomes" id="UP000182135">
    <property type="component" value="Unassembled WGS sequence"/>
</dbReference>
<evidence type="ECO:0000313" key="3">
    <source>
        <dbReference type="EMBL" id="SFF88944.1"/>
    </source>
</evidence>
<evidence type="ECO:0000259" key="1">
    <source>
        <dbReference type="Pfam" id="PF20097"/>
    </source>
</evidence>
<dbReference type="RefSeq" id="WP_035771525.1">
    <property type="nucleotide sequence ID" value="NZ_BAAACD010000010.1"/>
</dbReference>
<dbReference type="EMBL" id="FOOE01000014">
    <property type="protein sequence ID" value="SFF88944.1"/>
    <property type="molecule type" value="Genomic_DNA"/>
</dbReference>
<dbReference type="InterPro" id="IPR045504">
    <property type="entry name" value="DUF6487"/>
</dbReference>
<organism evidence="3 4">
    <name type="scientific">Clostridium cadaveris</name>
    <dbReference type="NCBI Taxonomy" id="1529"/>
    <lineage>
        <taxon>Bacteria</taxon>
        <taxon>Bacillati</taxon>
        <taxon>Bacillota</taxon>
        <taxon>Clostridia</taxon>
        <taxon>Eubacteriales</taxon>
        <taxon>Clostridiaceae</taxon>
        <taxon>Clostridium</taxon>
    </lineage>
</organism>
<protein>
    <recommendedName>
        <fullName evidence="1">DUF6487 domain-containing protein</fullName>
    </recommendedName>
</protein>
<feature type="domain" description="DUF6487" evidence="1">
    <location>
        <begin position="3"/>
        <end position="66"/>
    </location>
</feature>
<dbReference type="STRING" id="1529.SAMN04487885_1148"/>
<gene>
    <name evidence="2" type="ORF">DBY38_05920</name>
    <name evidence="3" type="ORF">SAMN04487885_1148</name>
</gene>
<evidence type="ECO:0000313" key="4">
    <source>
        <dbReference type="Proteomes" id="UP000182135"/>
    </source>
</evidence>
<evidence type="ECO:0000313" key="2">
    <source>
        <dbReference type="EMBL" id="PWL53930.1"/>
    </source>
</evidence>
<sequence>MKCPYCNNDMNKGVIIGDRIGLDFIPDNAKRKFLVFPERIKLKGFLDENLTAYYCSNCYKIIININKDKDLITINVDNKLCRH</sequence>
<keyword evidence="4" id="KW-1185">Reference proteome</keyword>
<name>A0A1I2MBS0_9CLOT</name>
<dbReference type="AlphaFoldDB" id="A0A1I2MBS0"/>